<organism evidence="1">
    <name type="scientific">Blautia hansenii</name>
    <name type="common">Ruminococcus hansenii</name>
    <dbReference type="NCBI Taxonomy" id="1322"/>
    <lineage>
        <taxon>Bacteria</taxon>
        <taxon>Bacillati</taxon>
        <taxon>Bacillota</taxon>
        <taxon>Clostridia</taxon>
        <taxon>Lachnospirales</taxon>
        <taxon>Lachnospiraceae</taxon>
        <taxon>Blautia</taxon>
    </lineage>
</organism>
<dbReference type="AlphaFoldDB" id="A0A6N2TGT7"/>
<accession>A0A6N2TGT7</accession>
<protein>
    <submittedName>
        <fullName evidence="1">Uncharacterized protein</fullName>
    </submittedName>
</protein>
<reference evidence="1" key="1">
    <citation type="submission" date="2019-11" db="EMBL/GenBank/DDBJ databases">
        <authorList>
            <person name="Feng L."/>
        </authorList>
    </citation>
    <scope>NUCLEOTIDE SEQUENCE</scope>
    <source>
        <strain evidence="1">BhanseniiLFYP23</strain>
    </source>
</reference>
<proteinExistence type="predicted"/>
<gene>
    <name evidence="1" type="ORF">BHLFYP23_02561</name>
</gene>
<sequence length="47" mass="5547">MKGKSGIKDAVFQWAYQNRRQKTKTSEVLRSIEEVEKTLHSVKVKRK</sequence>
<evidence type="ECO:0000313" key="1">
    <source>
        <dbReference type="EMBL" id="VYT03923.1"/>
    </source>
</evidence>
<dbReference type="RefSeq" id="WP_004220434.1">
    <property type="nucleotide sequence ID" value="NZ_CACRSY010000010.1"/>
</dbReference>
<name>A0A6N2TGT7_BLAHA</name>
<dbReference type="EMBL" id="CACRSY010000010">
    <property type="protein sequence ID" value="VYT03923.1"/>
    <property type="molecule type" value="Genomic_DNA"/>
</dbReference>